<keyword evidence="4 7" id="KW-0067">ATP-binding</keyword>
<dbReference type="Gene3D" id="3.40.50.300">
    <property type="entry name" value="P-loop containing nucleotide triphosphate hydrolases"/>
    <property type="match status" value="1"/>
</dbReference>
<keyword evidence="8" id="KW-1185">Reference proteome</keyword>
<dbReference type="GO" id="GO:0005524">
    <property type="term" value="F:ATP binding"/>
    <property type="evidence" value="ECO:0007669"/>
    <property type="project" value="UniProtKB-KW"/>
</dbReference>
<dbReference type="PANTHER" id="PTHR43820:SF4">
    <property type="entry name" value="HIGH-AFFINITY BRANCHED-CHAIN AMINO ACID TRANSPORT ATP-BINDING PROTEIN LIVF"/>
    <property type="match status" value="1"/>
</dbReference>
<evidence type="ECO:0000259" key="6">
    <source>
        <dbReference type="PROSITE" id="PS50893"/>
    </source>
</evidence>
<evidence type="ECO:0000256" key="3">
    <source>
        <dbReference type="ARBA" id="ARBA00022741"/>
    </source>
</evidence>
<evidence type="ECO:0000256" key="1">
    <source>
        <dbReference type="ARBA" id="ARBA00005417"/>
    </source>
</evidence>
<evidence type="ECO:0000256" key="5">
    <source>
        <dbReference type="ARBA" id="ARBA00022970"/>
    </source>
</evidence>
<dbReference type="InterPro" id="IPR003439">
    <property type="entry name" value="ABC_transporter-like_ATP-bd"/>
</dbReference>
<sequence length="253" mass="27358">MPDALLEVDSINVWRGASQVLHDVSLSVGEGEIVALLGGNGAGKTSTLATISGLLHPKSGDIRFSTGQESISLPSLRPDRIVRLGIAHSPEGRQIFGGLSVVENLRMGAFLRHDKEIDADIERFYELFPILGERAELKAGQLSGGEQMMLGLARALMSRPRLLMLDEPSLGLAPQVIDQIFDRIEEIRAQGTTVFLVEQNAAMALEVADRAYVIENGRIAISGEARQLAEDPSVRKAYLGIEMSEDAPVETTS</sequence>
<dbReference type="PROSITE" id="PS50893">
    <property type="entry name" value="ABC_TRANSPORTER_2"/>
    <property type="match status" value="1"/>
</dbReference>
<dbReference type="PANTHER" id="PTHR43820">
    <property type="entry name" value="HIGH-AFFINITY BRANCHED-CHAIN AMINO ACID TRANSPORT ATP-BINDING PROTEIN LIVF"/>
    <property type="match status" value="1"/>
</dbReference>
<feature type="domain" description="ABC transporter" evidence="6">
    <location>
        <begin position="6"/>
        <end position="241"/>
    </location>
</feature>
<dbReference type="InterPro" id="IPR027417">
    <property type="entry name" value="P-loop_NTPase"/>
</dbReference>
<proteinExistence type="inferred from homology"/>
<evidence type="ECO:0000313" key="8">
    <source>
        <dbReference type="Proteomes" id="UP001595799"/>
    </source>
</evidence>
<gene>
    <name evidence="7" type="ORF">ACFOW6_11665</name>
</gene>
<dbReference type="RefSeq" id="WP_382422543.1">
    <property type="nucleotide sequence ID" value="NZ_JBHSCW010000006.1"/>
</dbReference>
<keyword evidence="5" id="KW-0029">Amino-acid transport</keyword>
<dbReference type="InterPro" id="IPR052156">
    <property type="entry name" value="BCAA_Transport_ATP-bd_LivF"/>
</dbReference>
<name>A0ABV8UN75_9PROT</name>
<dbReference type="InterPro" id="IPR017871">
    <property type="entry name" value="ABC_transporter-like_CS"/>
</dbReference>
<comment type="similarity">
    <text evidence="1">Belongs to the ABC transporter superfamily.</text>
</comment>
<protein>
    <submittedName>
        <fullName evidence="7">ABC transporter ATP-binding protein</fullName>
    </submittedName>
</protein>
<evidence type="ECO:0000313" key="7">
    <source>
        <dbReference type="EMBL" id="MFC4352196.1"/>
    </source>
</evidence>
<comment type="caution">
    <text evidence="7">The sequence shown here is derived from an EMBL/GenBank/DDBJ whole genome shotgun (WGS) entry which is preliminary data.</text>
</comment>
<dbReference type="EMBL" id="JBHSCW010000006">
    <property type="protein sequence ID" value="MFC4352196.1"/>
    <property type="molecule type" value="Genomic_DNA"/>
</dbReference>
<dbReference type="SUPFAM" id="SSF52540">
    <property type="entry name" value="P-loop containing nucleoside triphosphate hydrolases"/>
    <property type="match status" value="1"/>
</dbReference>
<dbReference type="PROSITE" id="PS00211">
    <property type="entry name" value="ABC_TRANSPORTER_1"/>
    <property type="match status" value="1"/>
</dbReference>
<dbReference type="Proteomes" id="UP001595799">
    <property type="component" value="Unassembled WGS sequence"/>
</dbReference>
<dbReference type="Pfam" id="PF00005">
    <property type="entry name" value="ABC_tran"/>
    <property type="match status" value="1"/>
</dbReference>
<organism evidence="7 8">
    <name type="scientific">Fodinicurvata halophila</name>
    <dbReference type="NCBI Taxonomy" id="1419723"/>
    <lineage>
        <taxon>Bacteria</taxon>
        <taxon>Pseudomonadati</taxon>
        <taxon>Pseudomonadota</taxon>
        <taxon>Alphaproteobacteria</taxon>
        <taxon>Rhodospirillales</taxon>
        <taxon>Rhodovibrionaceae</taxon>
        <taxon>Fodinicurvata</taxon>
    </lineage>
</organism>
<dbReference type="InterPro" id="IPR003593">
    <property type="entry name" value="AAA+_ATPase"/>
</dbReference>
<dbReference type="SMART" id="SM00382">
    <property type="entry name" value="AAA"/>
    <property type="match status" value="1"/>
</dbReference>
<evidence type="ECO:0000256" key="2">
    <source>
        <dbReference type="ARBA" id="ARBA00022448"/>
    </source>
</evidence>
<dbReference type="CDD" id="cd03224">
    <property type="entry name" value="ABC_TM1139_LivF_branched"/>
    <property type="match status" value="1"/>
</dbReference>
<accession>A0ABV8UN75</accession>
<reference evidence="8" key="1">
    <citation type="journal article" date="2019" name="Int. J. Syst. Evol. Microbiol.">
        <title>The Global Catalogue of Microorganisms (GCM) 10K type strain sequencing project: providing services to taxonomists for standard genome sequencing and annotation.</title>
        <authorList>
            <consortium name="The Broad Institute Genomics Platform"/>
            <consortium name="The Broad Institute Genome Sequencing Center for Infectious Disease"/>
            <person name="Wu L."/>
            <person name="Ma J."/>
        </authorList>
    </citation>
    <scope>NUCLEOTIDE SEQUENCE [LARGE SCALE GENOMIC DNA]</scope>
    <source>
        <strain evidence="8">CECT 8472</strain>
    </source>
</reference>
<keyword evidence="3" id="KW-0547">Nucleotide-binding</keyword>
<evidence type="ECO:0000256" key="4">
    <source>
        <dbReference type="ARBA" id="ARBA00022840"/>
    </source>
</evidence>
<keyword evidence="2" id="KW-0813">Transport</keyword>